<keyword evidence="4" id="KW-0326">Glycosidase</keyword>
<dbReference type="Pfam" id="PF17189">
    <property type="entry name" value="Glyco_hydro_30C"/>
    <property type="match status" value="1"/>
</dbReference>
<dbReference type="EMBL" id="QUAE01000030">
    <property type="protein sequence ID" value="REJ06055.1"/>
    <property type="molecule type" value="Genomic_DNA"/>
</dbReference>
<gene>
    <name evidence="7" type="ORF">DYE48_19740</name>
</gene>
<dbReference type="SUPFAM" id="SSF51445">
    <property type="entry name" value="(Trans)glycosidases"/>
    <property type="match status" value="1"/>
</dbReference>
<protein>
    <submittedName>
        <fullName evidence="7">Glucosylceramidase</fullName>
    </submittedName>
</protein>
<dbReference type="PRINTS" id="PR00843">
    <property type="entry name" value="GLHYDRLASE30"/>
</dbReference>
<dbReference type="PANTHER" id="PTHR11069:SF23">
    <property type="entry name" value="LYSOSOMAL ACID GLUCOSYLCERAMIDASE"/>
    <property type="match status" value="1"/>
</dbReference>
<dbReference type="InterPro" id="IPR013780">
    <property type="entry name" value="Glyco_hydro_b"/>
</dbReference>
<keyword evidence="3 4" id="KW-0378">Hydrolase</keyword>
<reference evidence="7 8" key="1">
    <citation type="submission" date="2018-08" db="EMBL/GenBank/DDBJ databases">
        <title>Genome sequence of Halobacillus trueperi KCTC 3686.</title>
        <authorList>
            <person name="Cho K.H."/>
            <person name="Kwak M.-J."/>
            <person name="Kim B.-Y."/>
            <person name="Chun J."/>
        </authorList>
    </citation>
    <scope>NUCLEOTIDE SEQUENCE [LARGE SCALE GENOMIC DNA]</scope>
    <source>
        <strain evidence="7 8">KCTC 3686</strain>
    </source>
</reference>
<dbReference type="InterPro" id="IPR033453">
    <property type="entry name" value="Glyco_hydro_30_TIM-barrel"/>
</dbReference>
<evidence type="ECO:0000259" key="5">
    <source>
        <dbReference type="Pfam" id="PF02055"/>
    </source>
</evidence>
<dbReference type="GO" id="GO:0004348">
    <property type="term" value="F:glucosylceramidase activity"/>
    <property type="evidence" value="ECO:0007669"/>
    <property type="project" value="InterPro"/>
</dbReference>
<evidence type="ECO:0000256" key="4">
    <source>
        <dbReference type="RuleBase" id="RU361188"/>
    </source>
</evidence>
<dbReference type="GO" id="GO:0016020">
    <property type="term" value="C:membrane"/>
    <property type="evidence" value="ECO:0007669"/>
    <property type="project" value="GOC"/>
</dbReference>
<keyword evidence="2" id="KW-0732">Signal</keyword>
<comment type="caution">
    <text evidence="7">The sequence shown here is derived from an EMBL/GenBank/DDBJ whole genome shotgun (WGS) entry which is preliminary data.</text>
</comment>
<feature type="domain" description="Glycosyl hydrolase family 30 TIM-barrel" evidence="5">
    <location>
        <begin position="53"/>
        <end position="385"/>
    </location>
</feature>
<evidence type="ECO:0000256" key="1">
    <source>
        <dbReference type="ARBA" id="ARBA00005382"/>
    </source>
</evidence>
<dbReference type="GO" id="GO:0006680">
    <property type="term" value="P:glucosylceramide catabolic process"/>
    <property type="evidence" value="ECO:0007669"/>
    <property type="project" value="TreeGrafter"/>
</dbReference>
<name>A0A3E0IZA3_9BACI</name>
<organism evidence="7 8">
    <name type="scientific">Halobacillus trueperi</name>
    <dbReference type="NCBI Taxonomy" id="156205"/>
    <lineage>
        <taxon>Bacteria</taxon>
        <taxon>Bacillati</taxon>
        <taxon>Bacillota</taxon>
        <taxon>Bacilli</taxon>
        <taxon>Bacillales</taxon>
        <taxon>Bacillaceae</taxon>
        <taxon>Halobacillus</taxon>
    </lineage>
</organism>
<accession>A0A3E0IZA3</accession>
<sequence>MNWRRVKNVKLIQTIKDTNDRLAEKEELSFTEHGLEEGAPAITILPEERYQTVMGFGGAFTEAAAYTLSQISEEKRVEVIESYFHPSKGLGYSLGRTHIHSCDFSLGNYTYVEEDDQELRTFSIEREHKYVIPMIKDARKVRGENLTLLSSPWSPPAWMKTNKEMNHGGQLLPEYREVWARYYAKYIDAMEDSGVPIWGVTVQNEPDATQVWDSCRYSAEEERDFVRDYLGPTLEVEGLGDKKIVVWDHNRDVAYERAKTILSDPEAAKYVWGTGLHWYVSEEFENLTKIHEDFPDKHIIFTEGCIEGGVQLGAWHTGERYGRNIMGDLNNWLEGWIDWNLVLNEEGGPNHVGNYCDAPVIVDTYKNELHYNSSYYYIGHFSKFIKPNAVRIKHQMDHHSLQGVAFQNEDDSIVLVVMNETDEAEEVSVVLNGKSCPVTFAPHSIYSLVI</sequence>
<comment type="similarity">
    <text evidence="1 4">Belongs to the glycosyl hydrolase 30 family.</text>
</comment>
<dbReference type="Proteomes" id="UP000256305">
    <property type="component" value="Unassembled WGS sequence"/>
</dbReference>
<evidence type="ECO:0000313" key="8">
    <source>
        <dbReference type="Proteomes" id="UP000256305"/>
    </source>
</evidence>
<dbReference type="Gene3D" id="2.60.40.1180">
    <property type="entry name" value="Golgi alpha-mannosidase II"/>
    <property type="match status" value="1"/>
</dbReference>
<dbReference type="Pfam" id="PF02055">
    <property type="entry name" value="Glyco_hydro_30"/>
    <property type="match status" value="1"/>
</dbReference>
<proteinExistence type="inferred from homology"/>
<keyword evidence="8" id="KW-1185">Reference proteome</keyword>
<evidence type="ECO:0000259" key="6">
    <source>
        <dbReference type="Pfam" id="PF17189"/>
    </source>
</evidence>
<evidence type="ECO:0000256" key="2">
    <source>
        <dbReference type="ARBA" id="ARBA00022729"/>
    </source>
</evidence>
<dbReference type="InterPro" id="IPR001139">
    <property type="entry name" value="Glyco_hydro_30"/>
</dbReference>
<dbReference type="InterPro" id="IPR033452">
    <property type="entry name" value="GH30_C"/>
</dbReference>
<feature type="domain" description="Glycosyl hydrolase family 30 beta sandwich" evidence="6">
    <location>
        <begin position="388"/>
        <end position="447"/>
    </location>
</feature>
<dbReference type="InterPro" id="IPR017853">
    <property type="entry name" value="GH"/>
</dbReference>
<dbReference type="AlphaFoldDB" id="A0A3E0IZA3"/>
<dbReference type="Gene3D" id="3.20.20.80">
    <property type="entry name" value="Glycosidases"/>
    <property type="match status" value="1"/>
</dbReference>
<dbReference type="PANTHER" id="PTHR11069">
    <property type="entry name" value="GLUCOSYLCERAMIDASE"/>
    <property type="match status" value="1"/>
</dbReference>
<evidence type="ECO:0000256" key="3">
    <source>
        <dbReference type="ARBA" id="ARBA00022801"/>
    </source>
</evidence>
<evidence type="ECO:0000313" key="7">
    <source>
        <dbReference type="EMBL" id="REJ06055.1"/>
    </source>
</evidence>